<keyword evidence="1" id="KW-0812">Transmembrane</keyword>
<dbReference type="HOGENOM" id="CLU_051167_0_0_3"/>
<dbReference type="InterPro" id="IPR052736">
    <property type="entry name" value="Stf3_sulfotransferase"/>
</dbReference>
<protein>
    <recommendedName>
        <fullName evidence="4">Sulfotransferase</fullName>
    </recommendedName>
</protein>
<gene>
    <name evidence="2" type="ordered locus">Cyan7822_5853</name>
</gene>
<feature type="transmembrane region" description="Helical" evidence="1">
    <location>
        <begin position="36"/>
        <end position="56"/>
    </location>
</feature>
<dbReference type="KEGG" id="cyj:Cyan7822_5853"/>
<dbReference type="PANTHER" id="PTHR36451:SF1">
    <property type="entry name" value="OMEGA-HYDROXY-BETA-DIHYDROMENAQUINONE-9 SULFOTRANSFERASE STF3"/>
    <property type="match status" value="1"/>
</dbReference>
<dbReference type="InterPro" id="IPR027417">
    <property type="entry name" value="P-loop_NTPase"/>
</dbReference>
<evidence type="ECO:0000313" key="2">
    <source>
        <dbReference type="EMBL" id="ADN17707.1"/>
    </source>
</evidence>
<dbReference type="Pfam" id="PF13469">
    <property type="entry name" value="Sulfotransfer_3"/>
    <property type="match status" value="1"/>
</dbReference>
<dbReference type="AlphaFoldDB" id="E0UL77"/>
<proteinExistence type="predicted"/>
<keyword evidence="2" id="KW-0614">Plasmid</keyword>
<evidence type="ECO:0008006" key="4">
    <source>
        <dbReference type="Google" id="ProtNLM"/>
    </source>
</evidence>
<keyword evidence="1" id="KW-0472">Membrane</keyword>
<geneLocation type="plasmid" evidence="2 3">
    <name>Cy782201</name>
</geneLocation>
<name>E0UL77_GLOV7</name>
<dbReference type="PANTHER" id="PTHR36451">
    <property type="entry name" value="PAPS-DEPENDENT SULFOTRANSFERASE STF3"/>
    <property type="match status" value="1"/>
</dbReference>
<accession>E0UL77</accession>
<sequence>MTSAQYQNYLLQPLGYGSLRNFFRVIIANRGVDTQYFIKFLYAFFLCLSGIPVRIFERVIFDHKIASTTIDYPPVFILGHWRSGTTYLHNLMIQDSNFAFVPSIYSYSPEMFLSLNSKKFMAPLLEALLPNQRPMDNVAYSIHVPEEEEYAIGNMMPLSFYNGWMFPKYLRQNFERSVLFQGLSRSLKAEWEKVYIKILKKTTFFSQGKRLLIKNPANTARIDTLLKLFPQSKFIYIYRNPYDVYSSTKLFYEKLMPTYALQQISEEYIEDCIFDFYEQLINQYLESKQNIPLGNIIEIKYEDFLGNEMMYLNKIYTQFNLPDFEEKSQVFLQYVHSKSKYIKNQHSLDRDLVKKIDQRWGFFIEQWGYDIALLNQL</sequence>
<dbReference type="OrthoDB" id="9777890at2"/>
<dbReference type="Proteomes" id="UP000008206">
    <property type="component" value="Plasmid Cy782201"/>
</dbReference>
<organism evidence="2 3">
    <name type="scientific">Gloeothece verrucosa (strain PCC 7822)</name>
    <name type="common">Cyanothece sp. (strain PCC 7822)</name>
    <dbReference type="NCBI Taxonomy" id="497965"/>
    <lineage>
        <taxon>Bacteria</taxon>
        <taxon>Bacillati</taxon>
        <taxon>Cyanobacteriota</taxon>
        <taxon>Cyanophyceae</taxon>
        <taxon>Oscillatoriophycideae</taxon>
        <taxon>Chroococcales</taxon>
        <taxon>Aphanothecaceae</taxon>
        <taxon>Gloeothece</taxon>
        <taxon>Gloeothece verrucosa</taxon>
    </lineage>
</organism>
<dbReference type="EMBL" id="CP002199">
    <property type="protein sequence ID" value="ADN17707.1"/>
    <property type="molecule type" value="Genomic_DNA"/>
</dbReference>
<evidence type="ECO:0000313" key="3">
    <source>
        <dbReference type="Proteomes" id="UP000008206"/>
    </source>
</evidence>
<keyword evidence="3" id="KW-1185">Reference proteome</keyword>
<keyword evidence="1" id="KW-1133">Transmembrane helix</keyword>
<reference evidence="3" key="1">
    <citation type="journal article" date="2011" name="MBio">
        <title>Novel metabolic attributes of the genus Cyanothece, comprising a group of unicellular nitrogen-fixing Cyanobacteria.</title>
        <authorList>
            <person name="Bandyopadhyay A."/>
            <person name="Elvitigala T."/>
            <person name="Welsh E."/>
            <person name="Stockel J."/>
            <person name="Liberton M."/>
            <person name="Min H."/>
            <person name="Sherman L.A."/>
            <person name="Pakrasi H.B."/>
        </authorList>
    </citation>
    <scope>NUCLEOTIDE SEQUENCE [LARGE SCALE GENOMIC DNA]</scope>
    <source>
        <strain evidence="3">PCC 7822</strain>
        <plasmid evidence="3">Cy782201</plasmid>
    </source>
</reference>
<dbReference type="RefSeq" id="WP_013334457.1">
    <property type="nucleotide sequence ID" value="NC_014533.1"/>
</dbReference>
<dbReference type="SUPFAM" id="SSF52540">
    <property type="entry name" value="P-loop containing nucleoside triphosphate hydrolases"/>
    <property type="match status" value="1"/>
</dbReference>
<dbReference type="Gene3D" id="3.40.50.300">
    <property type="entry name" value="P-loop containing nucleotide triphosphate hydrolases"/>
    <property type="match status" value="1"/>
</dbReference>
<evidence type="ECO:0000256" key="1">
    <source>
        <dbReference type="SAM" id="Phobius"/>
    </source>
</evidence>